<accession>A0AAD9NJZ3</accession>
<dbReference type="AlphaFoldDB" id="A0AAD9NJZ3"/>
<feature type="chain" id="PRO_5042040053" evidence="1">
    <location>
        <begin position="22"/>
        <end position="328"/>
    </location>
</feature>
<keyword evidence="3" id="KW-1185">Reference proteome</keyword>
<protein>
    <submittedName>
        <fullName evidence="2">Uncharacterized protein</fullName>
    </submittedName>
</protein>
<comment type="caution">
    <text evidence="2">The sequence shown here is derived from an EMBL/GenBank/DDBJ whole genome shotgun (WGS) entry which is preliminary data.</text>
</comment>
<gene>
    <name evidence="2" type="ORF">NP493_1066g02007</name>
</gene>
<dbReference type="Proteomes" id="UP001209878">
    <property type="component" value="Unassembled WGS sequence"/>
</dbReference>
<proteinExistence type="predicted"/>
<reference evidence="2" key="1">
    <citation type="journal article" date="2023" name="Mol. Biol. Evol.">
        <title>Third-Generation Sequencing Reveals the Adaptive Role of the Epigenome in Three Deep-Sea Polychaetes.</title>
        <authorList>
            <person name="Perez M."/>
            <person name="Aroh O."/>
            <person name="Sun Y."/>
            <person name="Lan Y."/>
            <person name="Juniper S.K."/>
            <person name="Young C.R."/>
            <person name="Angers B."/>
            <person name="Qian P.Y."/>
        </authorList>
    </citation>
    <scope>NUCLEOTIDE SEQUENCE</scope>
    <source>
        <strain evidence="2">R07B-5</strain>
    </source>
</reference>
<dbReference type="EMBL" id="JAODUO010001075">
    <property type="protein sequence ID" value="KAK2171353.1"/>
    <property type="molecule type" value="Genomic_DNA"/>
</dbReference>
<keyword evidence="1" id="KW-0732">Signal</keyword>
<evidence type="ECO:0000256" key="1">
    <source>
        <dbReference type="SAM" id="SignalP"/>
    </source>
</evidence>
<organism evidence="2 3">
    <name type="scientific">Ridgeia piscesae</name>
    <name type="common">Tubeworm</name>
    <dbReference type="NCBI Taxonomy" id="27915"/>
    <lineage>
        <taxon>Eukaryota</taxon>
        <taxon>Metazoa</taxon>
        <taxon>Spiralia</taxon>
        <taxon>Lophotrochozoa</taxon>
        <taxon>Annelida</taxon>
        <taxon>Polychaeta</taxon>
        <taxon>Sedentaria</taxon>
        <taxon>Canalipalpata</taxon>
        <taxon>Sabellida</taxon>
        <taxon>Siboglinidae</taxon>
        <taxon>Ridgeia</taxon>
    </lineage>
</organism>
<name>A0AAD9NJZ3_RIDPI</name>
<evidence type="ECO:0000313" key="3">
    <source>
        <dbReference type="Proteomes" id="UP001209878"/>
    </source>
</evidence>
<sequence length="328" mass="36107">MGQALTSVFFVLCALASVCIALPAGPTEAYCVDLTTGKTSVLPGDTTDVWWTKKPTLNGGRCNLQGVLRIKPPSWAKSVSFHMEFEKSTNWSFNIGDSRYNSGLRLHSGPSEAYCVDLTTSKTSVLPGDTDDVVWTKKPTSNGGQCNLQGVLKITPPCWAKSVSFHMAFEKSDMWSFNIGNSPTNNGWAGDSGTTRYDAEIHSMYSDKLYVYRSDVGGSTLITSSHSVKTAMLIRLSRMQMYVTNYEGYNYYRQETGLFAFDTMYMGLNRVVANLHGSPSGARTGRGLCSVCIYFLKDTVGDLHGHTPVMSDIVDPVMSMRYTEEVPQ</sequence>
<evidence type="ECO:0000313" key="2">
    <source>
        <dbReference type="EMBL" id="KAK2171353.1"/>
    </source>
</evidence>
<feature type="signal peptide" evidence="1">
    <location>
        <begin position="1"/>
        <end position="21"/>
    </location>
</feature>